<dbReference type="PANTHER" id="PTHR33332">
    <property type="entry name" value="REVERSE TRANSCRIPTASE DOMAIN-CONTAINING PROTEIN"/>
    <property type="match status" value="1"/>
</dbReference>
<evidence type="ECO:0000259" key="1">
    <source>
        <dbReference type="Pfam" id="PF00078"/>
    </source>
</evidence>
<evidence type="ECO:0000313" key="2">
    <source>
        <dbReference type="EMBL" id="KAK4812023.1"/>
    </source>
</evidence>
<feature type="domain" description="Reverse transcriptase" evidence="1">
    <location>
        <begin position="58"/>
        <end position="133"/>
    </location>
</feature>
<organism evidence="2 3">
    <name type="scientific">Mycteria americana</name>
    <name type="common">Wood stork</name>
    <dbReference type="NCBI Taxonomy" id="33587"/>
    <lineage>
        <taxon>Eukaryota</taxon>
        <taxon>Metazoa</taxon>
        <taxon>Chordata</taxon>
        <taxon>Craniata</taxon>
        <taxon>Vertebrata</taxon>
        <taxon>Euteleostomi</taxon>
        <taxon>Archelosauria</taxon>
        <taxon>Archosauria</taxon>
        <taxon>Dinosauria</taxon>
        <taxon>Saurischia</taxon>
        <taxon>Theropoda</taxon>
        <taxon>Coelurosauria</taxon>
        <taxon>Aves</taxon>
        <taxon>Neognathae</taxon>
        <taxon>Neoaves</taxon>
        <taxon>Aequornithes</taxon>
        <taxon>Ciconiiformes</taxon>
        <taxon>Ciconiidae</taxon>
        <taxon>Mycteria</taxon>
    </lineage>
</organism>
<accession>A0AAN7MLL1</accession>
<comment type="caution">
    <text evidence="2">The sequence shown here is derived from an EMBL/GenBank/DDBJ whole genome shotgun (WGS) entry which is preliminary data.</text>
</comment>
<sequence>MGAPDVSLQMWFYSRALKPSTRFPTHSPGETGCSWLGRVYSSLGKELAGWPGPRSGGEWSLLRLAAGHRRCPQGSVLGPVLFNIFTNGLDEGIECTLGQFADDTKLKALQRDLDRLDPWAEVSCMGFNKAKGKVLPLGHSNPMQRYRRGEEWLESCPAEKDLGCWSAAG</sequence>
<keyword evidence="3" id="KW-1185">Reference proteome</keyword>
<protein>
    <recommendedName>
        <fullName evidence="1">Reverse transcriptase domain-containing protein</fullName>
    </recommendedName>
</protein>
<proteinExistence type="predicted"/>
<gene>
    <name evidence="2" type="ORF">QYF61_024267</name>
</gene>
<dbReference type="Proteomes" id="UP001333110">
    <property type="component" value="Unassembled WGS sequence"/>
</dbReference>
<dbReference type="Pfam" id="PF00078">
    <property type="entry name" value="RVT_1"/>
    <property type="match status" value="1"/>
</dbReference>
<dbReference type="EMBL" id="JAUNZN010000016">
    <property type="protein sequence ID" value="KAK4812023.1"/>
    <property type="molecule type" value="Genomic_DNA"/>
</dbReference>
<name>A0AAN7MLL1_MYCAM</name>
<dbReference type="AlphaFoldDB" id="A0AAN7MLL1"/>
<evidence type="ECO:0000313" key="3">
    <source>
        <dbReference type="Proteomes" id="UP001333110"/>
    </source>
</evidence>
<reference evidence="2 3" key="1">
    <citation type="journal article" date="2023" name="J. Hered.">
        <title>Chromosome-level genome of the wood stork (Mycteria americana) provides insight into avian chromosome evolution.</title>
        <authorList>
            <person name="Flamio R. Jr."/>
            <person name="Ramstad K.M."/>
        </authorList>
    </citation>
    <scope>NUCLEOTIDE SEQUENCE [LARGE SCALE GENOMIC DNA]</scope>
    <source>
        <strain evidence="2">JAX WOST 10</strain>
    </source>
</reference>
<dbReference type="InterPro" id="IPR000477">
    <property type="entry name" value="RT_dom"/>
</dbReference>